<keyword evidence="3 10" id="KW-0575">Peroxidase</keyword>
<dbReference type="GO" id="GO:0004096">
    <property type="term" value="F:catalase activity"/>
    <property type="evidence" value="ECO:0007669"/>
    <property type="project" value="UniProtKB-EC"/>
</dbReference>
<dbReference type="InterPro" id="IPR024712">
    <property type="entry name" value="Catalase_clade2"/>
</dbReference>
<evidence type="ECO:0000259" key="9">
    <source>
        <dbReference type="Pfam" id="PF18011"/>
    </source>
</evidence>
<keyword evidence="4" id="KW-0349">Heme</keyword>
<dbReference type="Gene3D" id="3.40.50.880">
    <property type="match status" value="1"/>
</dbReference>
<evidence type="ECO:0000256" key="8">
    <source>
        <dbReference type="ARBA" id="ARBA00023324"/>
    </source>
</evidence>
<reference evidence="10 11" key="1">
    <citation type="submission" date="2019-05" db="EMBL/GenBank/DDBJ databases">
        <title>Pseudomonas edaphica sp. nov., isolated from rhizospheric soil of Cistus ladanifer L. in Spain.</title>
        <authorList>
            <person name="Peix A."/>
        </authorList>
    </citation>
    <scope>NUCLEOTIDE SEQUENCE [LARGE SCALE GENOMIC DNA]</scope>
    <source>
        <strain evidence="10 11">RD25</strain>
    </source>
</reference>
<evidence type="ECO:0000313" key="11">
    <source>
        <dbReference type="Proteomes" id="UP000304941"/>
    </source>
</evidence>
<keyword evidence="11" id="KW-1185">Reference proteome</keyword>
<keyword evidence="8" id="KW-0376">Hydrogen peroxide</keyword>
<evidence type="ECO:0000256" key="4">
    <source>
        <dbReference type="ARBA" id="ARBA00022617"/>
    </source>
</evidence>
<evidence type="ECO:0000256" key="5">
    <source>
        <dbReference type="ARBA" id="ARBA00022723"/>
    </source>
</evidence>
<evidence type="ECO:0000313" key="10">
    <source>
        <dbReference type="EMBL" id="TLG92212.1"/>
    </source>
</evidence>
<keyword evidence="6 10" id="KW-0560">Oxidoreductase</keyword>
<accession>A0ABY2U713</accession>
<comment type="caution">
    <text evidence="10">The sequence shown here is derived from an EMBL/GenBank/DDBJ whole genome shotgun (WGS) entry which is preliminary data.</text>
</comment>
<gene>
    <name evidence="10" type="primary">katE</name>
    <name evidence="10" type="ORF">FEM54_09645</name>
</gene>
<keyword evidence="7" id="KW-0408">Iron</keyword>
<evidence type="ECO:0000256" key="6">
    <source>
        <dbReference type="ARBA" id="ARBA00023002"/>
    </source>
</evidence>
<dbReference type="EC" id="1.11.1.6" evidence="2"/>
<proteinExistence type="predicted"/>
<dbReference type="PANTHER" id="PTHR42821:SF1">
    <property type="entry name" value="CATALASE-B"/>
    <property type="match status" value="1"/>
</dbReference>
<dbReference type="CDD" id="cd03132">
    <property type="entry name" value="GATase1_catalase"/>
    <property type="match status" value="1"/>
</dbReference>
<keyword evidence="5" id="KW-0479">Metal-binding</keyword>
<dbReference type="SUPFAM" id="SSF52317">
    <property type="entry name" value="Class I glutamine amidotransferase-like"/>
    <property type="match status" value="1"/>
</dbReference>
<feature type="non-terminal residue" evidence="10">
    <location>
        <position position="1"/>
    </location>
</feature>
<evidence type="ECO:0000256" key="3">
    <source>
        <dbReference type="ARBA" id="ARBA00022559"/>
    </source>
</evidence>
<dbReference type="Pfam" id="PF18011">
    <property type="entry name" value="Catalase_C"/>
    <property type="match status" value="1"/>
</dbReference>
<dbReference type="Proteomes" id="UP000304941">
    <property type="component" value="Unassembled WGS sequence"/>
</dbReference>
<sequence>VPPRKTSLKESPALSQVNLLSGDIKTRKVAILAANGVDGAAIAALKKALAAEGAHAKVLGPTSAPVKTADGKSLPVDASMEGMPSVAFDAVFVPGGKESIKALSGDGVALHFLLEAYKHLKAIALASDAKPLLEQLKLEADAGLIVGADAKAFKAFFAAIAQHRVWAREPKAKAIPA</sequence>
<evidence type="ECO:0000256" key="1">
    <source>
        <dbReference type="ARBA" id="ARBA00001971"/>
    </source>
</evidence>
<evidence type="ECO:0000256" key="7">
    <source>
        <dbReference type="ARBA" id="ARBA00023004"/>
    </source>
</evidence>
<evidence type="ECO:0000256" key="2">
    <source>
        <dbReference type="ARBA" id="ARBA00012314"/>
    </source>
</evidence>
<dbReference type="InterPro" id="IPR029062">
    <property type="entry name" value="Class_I_gatase-like"/>
</dbReference>
<dbReference type="InterPro" id="IPR041399">
    <property type="entry name" value="Catalase_large_C"/>
</dbReference>
<dbReference type="PANTHER" id="PTHR42821">
    <property type="entry name" value="CATALASE"/>
    <property type="match status" value="1"/>
</dbReference>
<feature type="domain" description="Large catalase C-terminal" evidence="9">
    <location>
        <begin position="25"/>
        <end position="169"/>
    </location>
</feature>
<comment type="cofactor">
    <cofactor evidence="1">
        <name>heme</name>
        <dbReference type="ChEBI" id="CHEBI:30413"/>
    </cofactor>
</comment>
<dbReference type="EMBL" id="VBVZ01000107">
    <property type="protein sequence ID" value="TLG92212.1"/>
    <property type="molecule type" value="Genomic_DNA"/>
</dbReference>
<protein>
    <recommendedName>
        <fullName evidence="2">catalase</fullName>
        <ecNumber evidence="2">1.11.1.6</ecNumber>
    </recommendedName>
</protein>
<organism evidence="10 11">
    <name type="scientific">Pseudomonas edaphica</name>
    <dbReference type="NCBI Taxonomy" id="2006980"/>
    <lineage>
        <taxon>Bacteria</taxon>
        <taxon>Pseudomonadati</taxon>
        <taxon>Pseudomonadota</taxon>
        <taxon>Gammaproteobacteria</taxon>
        <taxon>Pseudomonadales</taxon>
        <taxon>Pseudomonadaceae</taxon>
        <taxon>Pseudomonas</taxon>
    </lineage>
</organism>
<dbReference type="RefSeq" id="WP_171045815.1">
    <property type="nucleotide sequence ID" value="NZ_VBVZ01000107.1"/>
</dbReference>
<name>A0ABY2U713_9PSED</name>